<dbReference type="InterPro" id="IPR032675">
    <property type="entry name" value="LRR_dom_sf"/>
</dbReference>
<dbReference type="InterPro" id="IPR050541">
    <property type="entry name" value="LRR_TM_domain-containing"/>
</dbReference>
<keyword evidence="1" id="KW-0433">Leucine-rich repeat</keyword>
<dbReference type="SUPFAM" id="SSF52058">
    <property type="entry name" value="L domain-like"/>
    <property type="match status" value="1"/>
</dbReference>
<feature type="compositionally biased region" description="Basic and acidic residues" evidence="4">
    <location>
        <begin position="278"/>
        <end position="293"/>
    </location>
</feature>
<dbReference type="Pfam" id="PF13855">
    <property type="entry name" value="LRR_8"/>
    <property type="match status" value="1"/>
</dbReference>
<keyword evidence="2 5" id="KW-0732">Signal</keyword>
<dbReference type="InterPro" id="IPR003591">
    <property type="entry name" value="Leu-rich_rpt_typical-subtyp"/>
</dbReference>
<dbReference type="FunFam" id="3.80.10.10:FF:000082">
    <property type="entry name" value="Leucine-rich repeat-containing 24"/>
    <property type="match status" value="1"/>
</dbReference>
<dbReference type="PROSITE" id="PS51450">
    <property type="entry name" value="LRR"/>
    <property type="match status" value="2"/>
</dbReference>
<dbReference type="InterPro" id="IPR001611">
    <property type="entry name" value="Leu-rich_rpt"/>
</dbReference>
<keyword evidence="3" id="KW-0677">Repeat</keyword>
<organism evidence="6">
    <name type="scientific">Petromyzon marinus</name>
    <name type="common">Sea lamprey</name>
    <dbReference type="NCBI Taxonomy" id="7757"/>
    <lineage>
        <taxon>Eukaryota</taxon>
        <taxon>Metazoa</taxon>
        <taxon>Chordata</taxon>
        <taxon>Craniata</taxon>
        <taxon>Vertebrata</taxon>
        <taxon>Cyclostomata</taxon>
        <taxon>Hyperoartia</taxon>
        <taxon>Petromyzontiformes</taxon>
        <taxon>Petromyzontidae</taxon>
        <taxon>Petromyzon</taxon>
    </lineage>
</organism>
<protein>
    <submittedName>
        <fullName evidence="6">Variable lymphocyte receptor E VLRE0022</fullName>
    </submittedName>
</protein>
<evidence type="ECO:0000256" key="5">
    <source>
        <dbReference type="SAM" id="SignalP"/>
    </source>
</evidence>
<dbReference type="EMBL" id="OQ595165">
    <property type="protein sequence ID" value="WLJ60636.1"/>
    <property type="molecule type" value="mRNA"/>
</dbReference>
<dbReference type="GO" id="GO:0005886">
    <property type="term" value="C:plasma membrane"/>
    <property type="evidence" value="ECO:0007669"/>
    <property type="project" value="TreeGrafter"/>
</dbReference>
<dbReference type="SMART" id="SM00369">
    <property type="entry name" value="LRR_TYP"/>
    <property type="match status" value="4"/>
</dbReference>
<name>A0AA49X5D2_PETMA</name>
<dbReference type="AlphaFoldDB" id="A0AA49X5D2"/>
<dbReference type="PANTHER" id="PTHR24369">
    <property type="entry name" value="ANTIGEN BSP, PUTATIVE-RELATED"/>
    <property type="match status" value="1"/>
</dbReference>
<evidence type="ECO:0000256" key="3">
    <source>
        <dbReference type="ARBA" id="ARBA00022737"/>
    </source>
</evidence>
<keyword evidence="6" id="KW-0675">Receptor</keyword>
<gene>
    <name evidence="6" type="primary">VLRE0022</name>
</gene>
<evidence type="ECO:0000256" key="2">
    <source>
        <dbReference type="ARBA" id="ARBA00022729"/>
    </source>
</evidence>
<dbReference type="PANTHER" id="PTHR24369:SF210">
    <property type="entry name" value="CHAOPTIN-RELATED"/>
    <property type="match status" value="1"/>
</dbReference>
<evidence type="ECO:0000313" key="6">
    <source>
        <dbReference type="EMBL" id="WLJ60636.1"/>
    </source>
</evidence>
<reference evidence="6" key="2">
    <citation type="submission" date="2023-03" db="EMBL/GenBank/DDBJ databases">
        <authorList>
            <person name="Das S."/>
            <person name="Boehm T."/>
            <person name="Holland S.J."/>
            <person name="Rast J.P."/>
            <person name="Fontenla-Iglesias F."/>
            <person name="Morimoto R."/>
            <person name="Valadez J.G."/>
            <person name="Heimroth R.D."/>
            <person name="Hirano M."/>
            <person name="Cooper M.D."/>
        </authorList>
    </citation>
    <scope>NUCLEOTIDE SEQUENCE</scope>
</reference>
<feature type="chain" id="PRO_5041247613" evidence="5">
    <location>
        <begin position="21"/>
        <end position="353"/>
    </location>
</feature>
<sequence length="353" mass="39019">MARIFWALILSASAWVGAQAGSPACGDGGVCSCYGRTVGCGSNALHSVPEGIPTNTEMLYLWGNQLQTLPVGVFDQLTELGTLVLQSNQLKSLPPRVFDSLTKLTELQLHTNQLQSIPEGIFNKLASLQTLTLYNNQLQSVPDGTFDRLTSLTHIWLSRNPWNCESCDILYLSSWLRSNGQKSYYWDGRKHYQWDAECTGSKKKIKDINLKNLCHDEEIKKITMTLKPTTRPTTRSITTISTLMANATSRPADHNPDPADPTARHRAPTLSQCTSRGGVDHHEHHDHEHHRQAERHSPCVLALGAGAGLAACHVGSALALAYVVHTLRRADTTLAATRGGRWGAGWWPELDRW</sequence>
<feature type="region of interest" description="Disordered" evidence="4">
    <location>
        <begin position="247"/>
        <end position="293"/>
    </location>
</feature>
<feature type="signal peptide" evidence="5">
    <location>
        <begin position="1"/>
        <end position="20"/>
    </location>
</feature>
<accession>A0AA49X5D2</accession>
<dbReference type="Gene3D" id="3.80.10.10">
    <property type="entry name" value="Ribonuclease Inhibitor"/>
    <property type="match status" value="1"/>
</dbReference>
<evidence type="ECO:0000256" key="1">
    <source>
        <dbReference type="ARBA" id="ARBA00022614"/>
    </source>
</evidence>
<reference evidence="6" key="1">
    <citation type="journal article" date="2023" name="Cell Rep.">
        <title>Evolution of two distinct variable lymphocyte receptors in lampreys: VLRD and VLRE.</title>
        <authorList>
            <person name="Das S."/>
            <person name="Boehm T."/>
            <person name="Holland S.J."/>
            <person name="Rast J.P."/>
            <person name="Fontenla-Iglesias F."/>
            <person name="Morimoto R."/>
            <person name="Valadez J.G."/>
            <person name="Heimroth R.D."/>
            <person name="Hirano M."/>
            <person name="Cooper M.D."/>
        </authorList>
    </citation>
    <scope>NUCLEOTIDE SEQUENCE</scope>
</reference>
<evidence type="ECO:0000256" key="4">
    <source>
        <dbReference type="SAM" id="MobiDB-lite"/>
    </source>
</evidence>
<proteinExistence type="evidence at transcript level"/>